<dbReference type="EMBL" id="VSLA01000002">
    <property type="protein sequence ID" value="TYC88049.1"/>
    <property type="molecule type" value="Genomic_DNA"/>
</dbReference>
<reference evidence="1 2" key="1">
    <citation type="submission" date="2019-08" db="EMBL/GenBank/DDBJ databases">
        <title>Isolation and enrichment of carboxydotrophic bacteria from anaerobic sludge for the production of bio-based chemicals from syngas.</title>
        <authorList>
            <person name="Antares A.L."/>
            <person name="Moreira J."/>
            <person name="Diender M."/>
            <person name="Parshina S.N."/>
            <person name="Stams A.J.M."/>
            <person name="Alves M."/>
            <person name="Alves J.I."/>
            <person name="Sousa D.Z."/>
        </authorList>
    </citation>
    <scope>NUCLEOTIDE SEQUENCE [LARGE SCALE GENOMIC DNA]</scope>
    <source>
        <strain evidence="1 2">JM</strain>
    </source>
</reference>
<sequence>MSKVKVSKEALIRVVQVYNDEGRSAAYDLLRSQHGIKNPYFIRKRIDGDPRFEYDPDQDRYLINDDVESEGLFMSIDELCSPAVSQHVQPAEKNLSDTRPADMEKLIQKLLGDRLLELSKYITLESSSKTMIIDQTSLKNDGYRLITH</sequence>
<accession>A0A5D0WV38</accession>
<dbReference type="AlphaFoldDB" id="A0A5D0WV38"/>
<dbReference type="RefSeq" id="WP_148636227.1">
    <property type="nucleotide sequence ID" value="NZ_VSLA01000002.1"/>
</dbReference>
<protein>
    <submittedName>
        <fullName evidence="1">Uncharacterized protein</fullName>
    </submittedName>
</protein>
<gene>
    <name evidence="1" type="ORF">FXB42_00050</name>
</gene>
<dbReference type="Proteomes" id="UP000322619">
    <property type="component" value="Unassembled WGS sequence"/>
</dbReference>
<proteinExistence type="predicted"/>
<evidence type="ECO:0000313" key="2">
    <source>
        <dbReference type="Proteomes" id="UP000322619"/>
    </source>
</evidence>
<organism evidence="1 2">
    <name type="scientific">Acetobacterium wieringae</name>
    <dbReference type="NCBI Taxonomy" id="52694"/>
    <lineage>
        <taxon>Bacteria</taxon>
        <taxon>Bacillati</taxon>
        <taxon>Bacillota</taxon>
        <taxon>Clostridia</taxon>
        <taxon>Eubacteriales</taxon>
        <taxon>Eubacteriaceae</taxon>
        <taxon>Acetobacterium</taxon>
    </lineage>
</organism>
<evidence type="ECO:0000313" key="1">
    <source>
        <dbReference type="EMBL" id="TYC88049.1"/>
    </source>
</evidence>
<comment type="caution">
    <text evidence="1">The sequence shown here is derived from an EMBL/GenBank/DDBJ whole genome shotgun (WGS) entry which is preliminary data.</text>
</comment>
<name>A0A5D0WV38_9FIRM</name>